<dbReference type="EMBL" id="ML119136">
    <property type="protein sequence ID" value="RPB11385.1"/>
    <property type="molecule type" value="Genomic_DNA"/>
</dbReference>
<dbReference type="PRINTS" id="PR00380">
    <property type="entry name" value="KINESINHEAVY"/>
</dbReference>
<keyword evidence="5" id="KW-0493">Microtubule</keyword>
<feature type="coiled-coil region" evidence="15">
    <location>
        <begin position="457"/>
        <end position="519"/>
    </location>
</feature>
<keyword evidence="9 15" id="KW-0175">Coiled coil</keyword>
<evidence type="ECO:0000256" key="3">
    <source>
        <dbReference type="ARBA" id="ARBA00022553"/>
    </source>
</evidence>
<evidence type="ECO:0000256" key="10">
    <source>
        <dbReference type="ARBA" id="ARBA00023175"/>
    </source>
</evidence>
<dbReference type="InterPro" id="IPR027417">
    <property type="entry name" value="P-loop_NTPase"/>
</dbReference>
<dbReference type="GO" id="GO:0005876">
    <property type="term" value="C:spindle microtubule"/>
    <property type="evidence" value="ECO:0007669"/>
    <property type="project" value="TreeGrafter"/>
</dbReference>
<evidence type="ECO:0000256" key="7">
    <source>
        <dbReference type="ARBA" id="ARBA00022776"/>
    </source>
</evidence>
<evidence type="ECO:0000313" key="19">
    <source>
        <dbReference type="Proteomes" id="UP000277580"/>
    </source>
</evidence>
<dbReference type="PANTHER" id="PTHR47970:SF12">
    <property type="entry name" value="KINESIN FAMILY MEMBER 11"/>
    <property type="match status" value="1"/>
</dbReference>
<sequence>MGAPPNLPQPTNSSTAVPPSPAGSTISTTSRRSPTRKTARQIAAEAAQALHDEQHNSETNINVVVRCRGRSEREIRESSVVVVSTPGGLRGREIALSMGPLALSNKTYSFDRVFGPEADQTMIYDDVVAPMLDEMLMGFNCTIFAYGQTGTGKTYTMTGDMADNFGSYSDTAGIIPRALYQLFAKLGGADEKDNSVKCSFIELYNEELRDLLAADDNAKVKIFEDSTRKGAIVIQGMEESFIKSAEDGVRLLQDGSHKRQVAATKCNDLSSRSHTVFTITVHVKVMGEDGEDMLRTGKLNLVDLAGSENIGRSGAENKRAREAGMINQSLLTLGRVINALVDKSPHIPYRESKLTRLLQDSLGGRTKTCIIATISPAKCNLEETMSTLDYAARAKDIRNKPQMNQMLTKKALIREYVLEIEKLKGDLHATRQKNGVFLTSESYQEMTEESESRRILNEEQQRKIEVMENSLKNTREQFESNMRMFVALKKDHESTNRVLEETKGSLEKTELHLESTQRDLADETVLRIAHENTEQKLDRVGRTLITTLGETVKDVAGLHGKIRRMADLEVTNHGTWQRSSGAVVATTELVESELGVFTGEQQRLAEYVTDRLAQFAEVGIAKLDDAYSHIENRLEGFNGGEAALAAEMHRAKEEMNAVLEEIKVLREEVKTRVGEGLKGLNDAAERIAAEVVEDLAKFGTMLHESYAQLGREFRVLFDEAQKSVVAQKAEVEKMRVQLVAATAASTSATRKAQEDMDAILKDEREKAAKEREALISQLSRLINGAAEQQDKRLTARIQRVQSDVAAVQEELEAATKEYKEGMDEWTGNEEKFIENLNGKKEGLKTRLQVDWQAAEAQNAAIQSTTAAIHAESVSLVGTQVHNISTQLASLDGFVTRARAANESHHTQLSSTLQTLVASVRDTCTAVGTKLAEVKEDTEIFADDFNAHTAALGKALDPVEAVILPALSDLRRSVVRAPMKEYCPTGATPRKREYEYPVVLPRTAPREVGEEEDEVSPLTTPTAAVFPGTGLVGGRTPLGEKEVCTPNKTVGKVSGIPGARKIFGNGRGMGGDAAGDEEADGYDEEDGPPPKRTRSQSAKLGVVKGGYSAGVGGMQVNRSASGGDVVGKKRSR</sequence>
<keyword evidence="4" id="KW-0132">Cell division</keyword>
<reference evidence="18 19" key="1">
    <citation type="journal article" date="2018" name="Nat. Ecol. Evol.">
        <title>Pezizomycetes genomes reveal the molecular basis of ectomycorrhizal truffle lifestyle.</title>
        <authorList>
            <person name="Murat C."/>
            <person name="Payen T."/>
            <person name="Noel B."/>
            <person name="Kuo A."/>
            <person name="Morin E."/>
            <person name="Chen J."/>
            <person name="Kohler A."/>
            <person name="Krizsan K."/>
            <person name="Balestrini R."/>
            <person name="Da Silva C."/>
            <person name="Montanini B."/>
            <person name="Hainaut M."/>
            <person name="Levati E."/>
            <person name="Barry K.W."/>
            <person name="Belfiori B."/>
            <person name="Cichocki N."/>
            <person name="Clum A."/>
            <person name="Dockter R.B."/>
            <person name="Fauchery L."/>
            <person name="Guy J."/>
            <person name="Iotti M."/>
            <person name="Le Tacon F."/>
            <person name="Lindquist E.A."/>
            <person name="Lipzen A."/>
            <person name="Malagnac F."/>
            <person name="Mello A."/>
            <person name="Molinier V."/>
            <person name="Miyauchi S."/>
            <person name="Poulain J."/>
            <person name="Riccioni C."/>
            <person name="Rubini A."/>
            <person name="Sitrit Y."/>
            <person name="Splivallo R."/>
            <person name="Traeger S."/>
            <person name="Wang M."/>
            <person name="Zifcakova L."/>
            <person name="Wipf D."/>
            <person name="Zambonelli A."/>
            <person name="Paolocci F."/>
            <person name="Nowrousian M."/>
            <person name="Ottonello S."/>
            <person name="Baldrian P."/>
            <person name="Spatafora J.W."/>
            <person name="Henrissat B."/>
            <person name="Nagy L.G."/>
            <person name="Aury J.M."/>
            <person name="Wincker P."/>
            <person name="Grigoriev I.V."/>
            <person name="Bonfante P."/>
            <person name="Martin F.M."/>
        </authorList>
    </citation>
    <scope>NUCLEOTIDE SEQUENCE [LARGE SCALE GENOMIC DNA]</scope>
    <source>
        <strain evidence="18 19">CCBAS932</strain>
    </source>
</reference>
<evidence type="ECO:0000256" key="6">
    <source>
        <dbReference type="ARBA" id="ARBA00022741"/>
    </source>
</evidence>
<dbReference type="CDD" id="cd01364">
    <property type="entry name" value="KISc_BimC_Eg5"/>
    <property type="match status" value="1"/>
</dbReference>
<dbReference type="InterPro" id="IPR047241">
    <property type="entry name" value="KIF11-like_kin_motor_dom"/>
</dbReference>
<evidence type="ECO:0000256" key="12">
    <source>
        <dbReference type="ARBA" id="ARBA00023306"/>
    </source>
</evidence>
<dbReference type="GO" id="GO:0072686">
    <property type="term" value="C:mitotic spindle"/>
    <property type="evidence" value="ECO:0007669"/>
    <property type="project" value="TreeGrafter"/>
</dbReference>
<proteinExistence type="inferred from homology"/>
<feature type="compositionally biased region" description="Low complexity" evidence="16">
    <location>
        <begin position="40"/>
        <end position="49"/>
    </location>
</feature>
<dbReference type="GO" id="GO:0008574">
    <property type="term" value="F:plus-end-directed microtubule motor activity"/>
    <property type="evidence" value="ECO:0007669"/>
    <property type="project" value="TreeGrafter"/>
</dbReference>
<dbReference type="PANTHER" id="PTHR47970">
    <property type="entry name" value="KINESIN-LIKE PROTEIN KIF11"/>
    <property type="match status" value="1"/>
</dbReference>
<evidence type="ECO:0000256" key="4">
    <source>
        <dbReference type="ARBA" id="ARBA00022618"/>
    </source>
</evidence>
<feature type="compositionally biased region" description="Gly residues" evidence="16">
    <location>
        <begin position="1102"/>
        <end position="1112"/>
    </location>
</feature>
<dbReference type="SMART" id="SM00129">
    <property type="entry name" value="KISc"/>
    <property type="match status" value="1"/>
</dbReference>
<name>A0A3N4L085_9PEZI</name>
<evidence type="ECO:0000256" key="16">
    <source>
        <dbReference type="SAM" id="MobiDB-lite"/>
    </source>
</evidence>
<evidence type="ECO:0000256" key="8">
    <source>
        <dbReference type="ARBA" id="ARBA00022840"/>
    </source>
</evidence>
<accession>A0A3N4L085</accession>
<dbReference type="GO" id="GO:0008017">
    <property type="term" value="F:microtubule binding"/>
    <property type="evidence" value="ECO:0007669"/>
    <property type="project" value="InterPro"/>
</dbReference>
<feature type="binding site" evidence="14">
    <location>
        <begin position="147"/>
        <end position="154"/>
    </location>
    <ligand>
        <name>ATP</name>
        <dbReference type="ChEBI" id="CHEBI:30616"/>
    </ligand>
</feature>
<feature type="domain" description="Kinesin motor" evidence="17">
    <location>
        <begin position="60"/>
        <end position="397"/>
    </location>
</feature>
<feature type="coiled-coil region" evidence="15">
    <location>
        <begin position="790"/>
        <end position="824"/>
    </location>
</feature>
<dbReference type="GO" id="GO:0005634">
    <property type="term" value="C:nucleus"/>
    <property type="evidence" value="ECO:0007669"/>
    <property type="project" value="TreeGrafter"/>
</dbReference>
<dbReference type="GO" id="GO:0007018">
    <property type="term" value="P:microtubule-based movement"/>
    <property type="evidence" value="ECO:0007669"/>
    <property type="project" value="InterPro"/>
</dbReference>
<dbReference type="GO" id="GO:0005524">
    <property type="term" value="F:ATP binding"/>
    <property type="evidence" value="ECO:0007669"/>
    <property type="project" value="UniProtKB-UniRule"/>
</dbReference>
<dbReference type="SUPFAM" id="SSF52540">
    <property type="entry name" value="P-loop containing nucleoside triphosphate hydrolases"/>
    <property type="match status" value="1"/>
</dbReference>
<dbReference type="Pfam" id="PF13931">
    <property type="entry name" value="Microtub_bind"/>
    <property type="match status" value="1"/>
</dbReference>
<evidence type="ECO:0000256" key="9">
    <source>
        <dbReference type="ARBA" id="ARBA00023054"/>
    </source>
</evidence>
<dbReference type="InterPro" id="IPR036961">
    <property type="entry name" value="Kinesin_motor_dom_sf"/>
</dbReference>
<dbReference type="GO" id="GO:0000073">
    <property type="term" value="P:initial mitotic spindle pole body separation"/>
    <property type="evidence" value="ECO:0007669"/>
    <property type="project" value="UniProtKB-ARBA"/>
</dbReference>
<feature type="region of interest" description="Disordered" evidence="16">
    <location>
        <begin position="1062"/>
        <end position="1131"/>
    </location>
</feature>
<dbReference type="FunFam" id="3.40.850.10:FF:000051">
    <property type="entry name" value="Kinesin-like protein bimC"/>
    <property type="match status" value="1"/>
</dbReference>
<dbReference type="PROSITE" id="PS50067">
    <property type="entry name" value="KINESIN_MOTOR_2"/>
    <property type="match status" value="1"/>
</dbReference>
<feature type="compositionally biased region" description="Acidic residues" evidence="16">
    <location>
        <begin position="1073"/>
        <end position="1086"/>
    </location>
</feature>
<keyword evidence="7" id="KW-0498">Mitosis</keyword>
<dbReference type="OrthoDB" id="3176171at2759"/>
<dbReference type="InterPro" id="IPR025901">
    <property type="entry name" value="Kinesin-assoc_MT-bd_dom"/>
</dbReference>
<dbReference type="InterPro" id="IPR019821">
    <property type="entry name" value="Kinesin_motor_CS"/>
</dbReference>
<evidence type="ECO:0000259" key="17">
    <source>
        <dbReference type="PROSITE" id="PS50067"/>
    </source>
</evidence>
<keyword evidence="11" id="KW-0206">Cytoskeleton</keyword>
<gene>
    <name evidence="18" type="ORF">P167DRAFT_554022</name>
</gene>
<organism evidence="18 19">
    <name type="scientific">Morchella conica CCBAS932</name>
    <dbReference type="NCBI Taxonomy" id="1392247"/>
    <lineage>
        <taxon>Eukaryota</taxon>
        <taxon>Fungi</taxon>
        <taxon>Dikarya</taxon>
        <taxon>Ascomycota</taxon>
        <taxon>Pezizomycotina</taxon>
        <taxon>Pezizomycetes</taxon>
        <taxon>Pezizales</taxon>
        <taxon>Morchellaceae</taxon>
        <taxon>Morchella</taxon>
    </lineage>
</organism>
<dbReference type="FunCoup" id="A0A3N4L085">
    <property type="interactions" value="1028"/>
</dbReference>
<comment type="subcellular location">
    <subcellularLocation>
        <location evidence="1">Cytoplasm</location>
        <location evidence="1">Cytoskeleton</location>
    </subcellularLocation>
</comment>
<keyword evidence="2" id="KW-0963">Cytoplasm</keyword>
<evidence type="ECO:0000256" key="5">
    <source>
        <dbReference type="ARBA" id="ARBA00022701"/>
    </source>
</evidence>
<feature type="region of interest" description="Disordered" evidence="16">
    <location>
        <begin position="1"/>
        <end position="55"/>
    </location>
</feature>
<evidence type="ECO:0000256" key="15">
    <source>
        <dbReference type="SAM" id="Coils"/>
    </source>
</evidence>
<dbReference type="PROSITE" id="PS00411">
    <property type="entry name" value="KINESIN_MOTOR_1"/>
    <property type="match status" value="1"/>
</dbReference>
<comment type="similarity">
    <text evidence="13">Belongs to the TRAFAC class myosin-kinesin ATPase superfamily. Kinesin family. KIN-5/BimC subfamily.</text>
</comment>
<dbReference type="Pfam" id="PF00225">
    <property type="entry name" value="Kinesin"/>
    <property type="match status" value="1"/>
</dbReference>
<keyword evidence="19" id="KW-1185">Reference proteome</keyword>
<dbReference type="AlphaFoldDB" id="A0A3N4L085"/>
<dbReference type="Gene3D" id="3.40.850.10">
    <property type="entry name" value="Kinesin motor domain"/>
    <property type="match status" value="1"/>
</dbReference>
<dbReference type="STRING" id="1392247.A0A3N4L085"/>
<dbReference type="InParanoid" id="A0A3N4L085"/>
<keyword evidence="8 14" id="KW-0067">ATP-binding</keyword>
<dbReference type="InterPro" id="IPR047149">
    <property type="entry name" value="KIF11-like"/>
</dbReference>
<evidence type="ECO:0000313" key="18">
    <source>
        <dbReference type="EMBL" id="RPB11385.1"/>
    </source>
</evidence>
<keyword evidence="3" id="KW-0597">Phosphoprotein</keyword>
<evidence type="ECO:0000256" key="11">
    <source>
        <dbReference type="ARBA" id="ARBA00023212"/>
    </source>
</evidence>
<keyword evidence="12" id="KW-0131">Cell cycle</keyword>
<protein>
    <submittedName>
        <fullName evidence="18">Kinesin-domain-containing protein</fullName>
    </submittedName>
</protein>
<dbReference type="SUPFAM" id="SSF58113">
    <property type="entry name" value="Apolipoprotein A-I"/>
    <property type="match status" value="1"/>
</dbReference>
<dbReference type="InterPro" id="IPR001752">
    <property type="entry name" value="Kinesin_motor_dom"/>
</dbReference>
<dbReference type="Proteomes" id="UP000277580">
    <property type="component" value="Unassembled WGS sequence"/>
</dbReference>
<keyword evidence="10 14" id="KW-0505">Motor protein</keyword>
<evidence type="ECO:0000256" key="2">
    <source>
        <dbReference type="ARBA" id="ARBA00022490"/>
    </source>
</evidence>
<evidence type="ECO:0000256" key="1">
    <source>
        <dbReference type="ARBA" id="ARBA00004245"/>
    </source>
</evidence>
<evidence type="ECO:0000256" key="13">
    <source>
        <dbReference type="ARBA" id="ARBA00034704"/>
    </source>
</evidence>
<dbReference type="GO" id="GO:0051301">
    <property type="term" value="P:cell division"/>
    <property type="evidence" value="ECO:0007669"/>
    <property type="project" value="UniProtKB-KW"/>
</dbReference>
<evidence type="ECO:0000256" key="14">
    <source>
        <dbReference type="PROSITE-ProRule" id="PRU00283"/>
    </source>
</evidence>
<feature type="coiled-coil region" evidence="15">
    <location>
        <begin position="641"/>
        <end position="672"/>
    </location>
</feature>
<keyword evidence="6 14" id="KW-0547">Nucleotide-binding</keyword>